<protein>
    <submittedName>
        <fullName evidence="2">Uncharacterized protein</fullName>
    </submittedName>
</protein>
<accession>A0AAV4RN24</accession>
<dbReference type="Proteomes" id="UP001054945">
    <property type="component" value="Unassembled WGS sequence"/>
</dbReference>
<evidence type="ECO:0000313" key="2">
    <source>
        <dbReference type="EMBL" id="GIY22191.1"/>
    </source>
</evidence>
<gene>
    <name evidence="2" type="ORF">CEXT_351451</name>
</gene>
<dbReference type="EMBL" id="BPLR01008115">
    <property type="protein sequence ID" value="GIY22191.1"/>
    <property type="molecule type" value="Genomic_DNA"/>
</dbReference>
<sequence>MGRVQKKGGLQVEQSFGGKKKPDDVISPFFSGGTEIAIGSLARETSTVLLPLFSGGIRKERKEENRKTSCNESEEWTE</sequence>
<evidence type="ECO:0000313" key="3">
    <source>
        <dbReference type="Proteomes" id="UP001054945"/>
    </source>
</evidence>
<feature type="compositionally biased region" description="Basic and acidic residues" evidence="1">
    <location>
        <begin position="59"/>
        <end position="69"/>
    </location>
</feature>
<reference evidence="2 3" key="1">
    <citation type="submission" date="2021-06" db="EMBL/GenBank/DDBJ databases">
        <title>Caerostris extrusa draft genome.</title>
        <authorList>
            <person name="Kono N."/>
            <person name="Arakawa K."/>
        </authorList>
    </citation>
    <scope>NUCLEOTIDE SEQUENCE [LARGE SCALE GENOMIC DNA]</scope>
</reference>
<evidence type="ECO:0000256" key="1">
    <source>
        <dbReference type="SAM" id="MobiDB-lite"/>
    </source>
</evidence>
<dbReference type="AlphaFoldDB" id="A0AAV4RN24"/>
<feature type="region of interest" description="Disordered" evidence="1">
    <location>
        <begin position="1"/>
        <end position="25"/>
    </location>
</feature>
<proteinExistence type="predicted"/>
<keyword evidence="3" id="KW-1185">Reference proteome</keyword>
<organism evidence="2 3">
    <name type="scientific">Caerostris extrusa</name>
    <name type="common">Bark spider</name>
    <name type="synonym">Caerostris bankana</name>
    <dbReference type="NCBI Taxonomy" id="172846"/>
    <lineage>
        <taxon>Eukaryota</taxon>
        <taxon>Metazoa</taxon>
        <taxon>Ecdysozoa</taxon>
        <taxon>Arthropoda</taxon>
        <taxon>Chelicerata</taxon>
        <taxon>Arachnida</taxon>
        <taxon>Araneae</taxon>
        <taxon>Araneomorphae</taxon>
        <taxon>Entelegynae</taxon>
        <taxon>Araneoidea</taxon>
        <taxon>Araneidae</taxon>
        <taxon>Caerostris</taxon>
    </lineage>
</organism>
<feature type="region of interest" description="Disordered" evidence="1">
    <location>
        <begin position="59"/>
        <end position="78"/>
    </location>
</feature>
<name>A0AAV4RN24_CAEEX</name>
<comment type="caution">
    <text evidence="2">The sequence shown here is derived from an EMBL/GenBank/DDBJ whole genome shotgun (WGS) entry which is preliminary data.</text>
</comment>